<dbReference type="InterPro" id="IPR036761">
    <property type="entry name" value="TTHA0802/YceI-like_sf"/>
</dbReference>
<keyword evidence="4" id="KW-1185">Reference proteome</keyword>
<dbReference type="EMBL" id="FUZF01000018">
    <property type="protein sequence ID" value="SKB98727.1"/>
    <property type="molecule type" value="Genomic_DNA"/>
</dbReference>
<evidence type="ECO:0000259" key="2">
    <source>
        <dbReference type="SMART" id="SM00867"/>
    </source>
</evidence>
<accession>A0A1T5FRI3</accession>
<sequence length="192" mass="20868">MKANILMLLFVAFSLSVQAQKKNEFVVNVGQSSVKWAGKKIVGGNTEGTISLQSGKMILEGERLTAGEFVLSTNTIASSTASSRLISHLKNEDFFDVEKYPTAKFVITNVKSENGKSMITGNMTIKGITKAITFPATILTHKNRVEAKASGVKVDRTQYGIQYNSGSIFTSLGDKAIEDHFVLDISIIAEKK</sequence>
<name>A0A1T5FRI3_9SPHI</name>
<dbReference type="OrthoDB" id="951410at2"/>
<reference evidence="4" key="1">
    <citation type="submission" date="2017-02" db="EMBL/GenBank/DDBJ databases">
        <authorList>
            <person name="Varghese N."/>
            <person name="Submissions S."/>
        </authorList>
    </citation>
    <scope>NUCLEOTIDE SEQUENCE [LARGE SCALE GENOMIC DNA]</scope>
    <source>
        <strain evidence="4">DSM 24091</strain>
    </source>
</reference>
<gene>
    <name evidence="3" type="ORF">SAMN05660841_03444</name>
</gene>
<evidence type="ECO:0000313" key="3">
    <source>
        <dbReference type="EMBL" id="SKB98727.1"/>
    </source>
</evidence>
<keyword evidence="1" id="KW-0732">Signal</keyword>
<dbReference type="RefSeq" id="WP_079644961.1">
    <property type="nucleotide sequence ID" value="NZ_FUZF01000018.1"/>
</dbReference>
<evidence type="ECO:0000256" key="1">
    <source>
        <dbReference type="SAM" id="SignalP"/>
    </source>
</evidence>
<dbReference type="PANTHER" id="PTHR34406">
    <property type="entry name" value="PROTEIN YCEI"/>
    <property type="match status" value="1"/>
</dbReference>
<dbReference type="STRING" id="1513896.SAMN05660841_03444"/>
<feature type="signal peptide" evidence="1">
    <location>
        <begin position="1"/>
        <end position="19"/>
    </location>
</feature>
<dbReference type="SMART" id="SM00867">
    <property type="entry name" value="YceI"/>
    <property type="match status" value="1"/>
</dbReference>
<dbReference type="Pfam" id="PF04264">
    <property type="entry name" value="YceI"/>
    <property type="match status" value="1"/>
</dbReference>
<dbReference type="PANTHER" id="PTHR34406:SF1">
    <property type="entry name" value="PROTEIN YCEI"/>
    <property type="match status" value="1"/>
</dbReference>
<proteinExistence type="predicted"/>
<feature type="chain" id="PRO_5012775392" evidence="1">
    <location>
        <begin position="20"/>
        <end position="192"/>
    </location>
</feature>
<organism evidence="3 4">
    <name type="scientific">Sphingobacterium nematocida</name>
    <dbReference type="NCBI Taxonomy" id="1513896"/>
    <lineage>
        <taxon>Bacteria</taxon>
        <taxon>Pseudomonadati</taxon>
        <taxon>Bacteroidota</taxon>
        <taxon>Sphingobacteriia</taxon>
        <taxon>Sphingobacteriales</taxon>
        <taxon>Sphingobacteriaceae</taxon>
        <taxon>Sphingobacterium</taxon>
    </lineage>
</organism>
<dbReference type="InterPro" id="IPR007372">
    <property type="entry name" value="Lipid/polyisoprenoid-bd_YceI"/>
</dbReference>
<evidence type="ECO:0000313" key="4">
    <source>
        <dbReference type="Proteomes" id="UP000190150"/>
    </source>
</evidence>
<feature type="domain" description="Lipid/polyisoprenoid-binding YceI-like" evidence="2">
    <location>
        <begin position="24"/>
        <end position="190"/>
    </location>
</feature>
<dbReference type="AlphaFoldDB" id="A0A1T5FRI3"/>
<dbReference type="SUPFAM" id="SSF101874">
    <property type="entry name" value="YceI-like"/>
    <property type="match status" value="1"/>
</dbReference>
<protein>
    <submittedName>
        <fullName evidence="3">Polyisoprenoid-binding protein YceI</fullName>
    </submittedName>
</protein>
<dbReference type="Gene3D" id="2.40.128.110">
    <property type="entry name" value="Lipid/polyisoprenoid-binding, YceI-like"/>
    <property type="match status" value="1"/>
</dbReference>
<dbReference type="Proteomes" id="UP000190150">
    <property type="component" value="Unassembled WGS sequence"/>
</dbReference>